<dbReference type="AlphaFoldDB" id="A0A0G2DUJ9"/>
<gene>
    <name evidence="1" type="ORF">UCDDS831_g08666</name>
</gene>
<name>A0A0G2DUJ9_9PEZI</name>
<accession>A0A0G2DUJ9</accession>
<evidence type="ECO:0000313" key="1">
    <source>
        <dbReference type="EMBL" id="KKY13841.1"/>
    </source>
</evidence>
<dbReference type="Proteomes" id="UP000034182">
    <property type="component" value="Unassembled WGS sequence"/>
</dbReference>
<sequence>MYRRMREMWATSAMQIVVVGDEWYQGTDAVATDEEIHAHIKKSLKTVWHAAYMVAEKIAADIINGE</sequence>
<reference evidence="1 2" key="2">
    <citation type="submission" date="2015-05" db="EMBL/GenBank/DDBJ databases">
        <title>Distinctive expansion of gene families associated with plant cell wall degradation and secondary metabolism in the genomes of grapevine trunk pathogens.</title>
        <authorList>
            <person name="Lawrence D.P."/>
            <person name="Travadon R."/>
            <person name="Rolshausen P.E."/>
            <person name="Baumgartner K."/>
        </authorList>
    </citation>
    <scope>NUCLEOTIDE SEQUENCE [LARGE SCALE GENOMIC DNA]</scope>
    <source>
        <strain evidence="1">DS831</strain>
    </source>
</reference>
<organism evidence="1 2">
    <name type="scientific">Diplodia seriata</name>
    <dbReference type="NCBI Taxonomy" id="420778"/>
    <lineage>
        <taxon>Eukaryota</taxon>
        <taxon>Fungi</taxon>
        <taxon>Dikarya</taxon>
        <taxon>Ascomycota</taxon>
        <taxon>Pezizomycotina</taxon>
        <taxon>Dothideomycetes</taxon>
        <taxon>Dothideomycetes incertae sedis</taxon>
        <taxon>Botryosphaeriales</taxon>
        <taxon>Botryosphaeriaceae</taxon>
        <taxon>Diplodia</taxon>
    </lineage>
</organism>
<dbReference type="EMBL" id="LAQI01000256">
    <property type="protein sequence ID" value="KKY13841.1"/>
    <property type="molecule type" value="Genomic_DNA"/>
</dbReference>
<evidence type="ECO:0000313" key="2">
    <source>
        <dbReference type="Proteomes" id="UP000034182"/>
    </source>
</evidence>
<protein>
    <submittedName>
        <fullName evidence="1">Putative choline dehydrogenase</fullName>
    </submittedName>
</protein>
<comment type="caution">
    <text evidence="1">The sequence shown here is derived from an EMBL/GenBank/DDBJ whole genome shotgun (WGS) entry which is preliminary data.</text>
</comment>
<reference evidence="1 2" key="1">
    <citation type="submission" date="2015-03" db="EMBL/GenBank/DDBJ databases">
        <authorList>
            <person name="Morales-Cruz A."/>
            <person name="Amrine K.C."/>
            <person name="Cantu D."/>
        </authorList>
    </citation>
    <scope>NUCLEOTIDE SEQUENCE [LARGE SCALE GENOMIC DNA]</scope>
    <source>
        <strain evidence="1">DS831</strain>
    </source>
</reference>
<proteinExistence type="predicted"/>